<keyword evidence="2" id="KW-1185">Reference proteome</keyword>
<dbReference type="Proteomes" id="UP000053815">
    <property type="component" value="Unassembled WGS sequence"/>
</dbReference>
<dbReference type="EMBL" id="DF836800">
    <property type="protein sequence ID" value="GAN11234.1"/>
    <property type="molecule type" value="Genomic_DNA"/>
</dbReference>
<proteinExistence type="predicted"/>
<dbReference type="AlphaFoldDB" id="A0A0C9MUZ7"/>
<protein>
    <submittedName>
        <fullName evidence="1">Uncharacterized protein</fullName>
    </submittedName>
</protein>
<name>A0A0C9MUZ7_9FUNG</name>
<gene>
    <name evidence="1" type="ORF">MAM1_0511c10793</name>
</gene>
<evidence type="ECO:0000313" key="2">
    <source>
        <dbReference type="Proteomes" id="UP000053815"/>
    </source>
</evidence>
<reference evidence="1" key="1">
    <citation type="submission" date="2014-09" db="EMBL/GenBank/DDBJ databases">
        <title>Draft genome sequence of an oleaginous Mucoromycotina fungus Mucor ambiguus NBRC6742.</title>
        <authorList>
            <person name="Takeda I."/>
            <person name="Yamane N."/>
            <person name="Morita T."/>
            <person name="Tamano K."/>
            <person name="Machida M."/>
            <person name="Baker S."/>
            <person name="Koike H."/>
        </authorList>
    </citation>
    <scope>NUCLEOTIDE SEQUENCE</scope>
    <source>
        <strain evidence="1">NBRC 6742</strain>
    </source>
</reference>
<sequence length="146" mass="16273">MLQQGNLAGKAAKNTFKLRLWSALDWPDSVDFRYDRPILPDSMLLWPECRNLAYEGLATVIPKSKVPIETIIKEWGHDVNILLNIATNVSFEDEDEGDTIDIKADDNGTANAVEAKVVNGHAEQEAIGQMMLLYPQLQNTAKLGHI</sequence>
<organism evidence="1">
    <name type="scientific">Mucor ambiguus</name>
    <dbReference type="NCBI Taxonomy" id="91626"/>
    <lineage>
        <taxon>Eukaryota</taxon>
        <taxon>Fungi</taxon>
        <taxon>Fungi incertae sedis</taxon>
        <taxon>Mucoromycota</taxon>
        <taxon>Mucoromycotina</taxon>
        <taxon>Mucoromycetes</taxon>
        <taxon>Mucorales</taxon>
        <taxon>Mucorineae</taxon>
        <taxon>Mucoraceae</taxon>
        <taxon>Mucor</taxon>
    </lineage>
</organism>
<accession>A0A0C9MUZ7</accession>
<evidence type="ECO:0000313" key="1">
    <source>
        <dbReference type="EMBL" id="GAN11234.1"/>
    </source>
</evidence>